<feature type="compositionally biased region" description="Pro residues" evidence="1">
    <location>
        <begin position="69"/>
        <end position="79"/>
    </location>
</feature>
<feature type="region of interest" description="Disordered" evidence="1">
    <location>
        <begin position="730"/>
        <end position="820"/>
    </location>
</feature>
<reference evidence="3" key="2">
    <citation type="submission" date="2023-01" db="EMBL/GenBank/DDBJ databases">
        <authorList>
            <person name="Petersen C."/>
        </authorList>
    </citation>
    <scope>NUCLEOTIDE SEQUENCE</scope>
    <source>
        <strain evidence="3">IBT 17514</strain>
    </source>
</reference>
<evidence type="ECO:0000259" key="2">
    <source>
        <dbReference type="PROSITE" id="PS50003"/>
    </source>
</evidence>
<dbReference type="EMBL" id="JAQJAN010000012">
    <property type="protein sequence ID" value="KAJ5716611.1"/>
    <property type="molecule type" value="Genomic_DNA"/>
</dbReference>
<feature type="region of interest" description="Disordered" evidence="1">
    <location>
        <begin position="633"/>
        <end position="656"/>
    </location>
</feature>
<dbReference type="PANTHER" id="PTHR38700:SF1">
    <property type="entry name" value="PH DOMAIN-CONTAINING PROTEIN"/>
    <property type="match status" value="1"/>
</dbReference>
<feature type="region of interest" description="Disordered" evidence="1">
    <location>
        <begin position="512"/>
        <end position="562"/>
    </location>
</feature>
<sequence>MRPREKTNSGLGDSVLCALGPLRGSVISSDLSLPMEKQPPSRQPSRYRSTRKGTRPATDKVCAPRNRQPEPPSAPPDDPTPQLSRSMSRYRRYRREVADENIPKTPSVSSCARAHLAPAAPLPDKAKVDHSADEEQLREKHRLDAMAQLTGGSHEAKAHKSSSHVAAQPAQHEYVDDGSRLPMRPRWPETNHSIKEQRPPSNPSTNSSDRKSFLQKVKLSRSRGSIEKDLSGPRYIGVGGSGIVPGTDAPISAVNAGERMVRVQYSDKCISLPVTPSTLVSDLLLSAFEKLSRDIDAEQFIMIESFQQVGLQRPLRRYEHVREVMNSWAHDSDNRLIIIPPSSIDVLDQVDAQRVPSEKPVETTVYLYYSQRPRKWDKRYVTLRPDGQIVISKKEKSKDCTNICHLSDFDIYSPSARAIAKDVKPPKKICFAIKSLQKSSMFLSTENFVHFFSTNDRATADQWYQAVQQWRSWYLVNTLGALQSAETESSIPKRALTNKSVRRISVDIPDVPLVDRIPSDPEPLPRARPSMDQSRSSAPRDGFARKKSTRDHGPPPSRHFPETLSLKLNIPAGGHDENSMIQSLNRGQDEEETFSPTGLLGRTYTQRQQVMREREESEKRANQEAFIGTGLLAESQPHPPAYTAPNQSPAMPARSKSVRSVRSVKHTTKPLVDLTPVFQEPPQHTRKGRGVTVEPGVLLIDAATGPELAPGCMPIPPALAWRRPPVPVTDVPPVPQMRHRSNTARSVRHGQTGTNASGPSPSSPAVPFLPNSLLANARSTNGQTQPIGHGVATGDRNATRPMLDMSPENPFAEGSLLHQL</sequence>
<reference evidence="3" key="1">
    <citation type="journal article" date="2023" name="IMA Fungus">
        <title>Comparative genomic study of the Penicillium genus elucidates a diverse pangenome and 15 lateral gene transfer events.</title>
        <authorList>
            <person name="Petersen C."/>
            <person name="Sorensen T."/>
            <person name="Nielsen M.R."/>
            <person name="Sondergaard T.E."/>
            <person name="Sorensen J.L."/>
            <person name="Fitzpatrick D.A."/>
            <person name="Frisvad J.C."/>
            <person name="Nielsen K.L."/>
        </authorList>
    </citation>
    <scope>NUCLEOTIDE SEQUENCE</scope>
    <source>
        <strain evidence="3">IBT 17514</strain>
    </source>
</reference>
<dbReference type="SMART" id="SM00233">
    <property type="entry name" value="PH"/>
    <property type="match status" value="1"/>
</dbReference>
<proteinExistence type="predicted"/>
<organism evidence="3 4">
    <name type="scientific">Penicillium malachiteum</name>
    <dbReference type="NCBI Taxonomy" id="1324776"/>
    <lineage>
        <taxon>Eukaryota</taxon>
        <taxon>Fungi</taxon>
        <taxon>Dikarya</taxon>
        <taxon>Ascomycota</taxon>
        <taxon>Pezizomycotina</taxon>
        <taxon>Eurotiomycetes</taxon>
        <taxon>Eurotiomycetidae</taxon>
        <taxon>Eurotiales</taxon>
        <taxon>Aspergillaceae</taxon>
        <taxon>Penicillium</taxon>
    </lineage>
</organism>
<gene>
    <name evidence="3" type="ORF">N7493_008522</name>
</gene>
<keyword evidence="4" id="KW-1185">Reference proteome</keyword>
<name>A0AAD6HHA4_9EURO</name>
<feature type="region of interest" description="Disordered" evidence="1">
    <location>
        <begin position="151"/>
        <end position="220"/>
    </location>
</feature>
<dbReference type="SUPFAM" id="SSF50729">
    <property type="entry name" value="PH domain-like"/>
    <property type="match status" value="1"/>
</dbReference>
<evidence type="ECO:0000313" key="3">
    <source>
        <dbReference type="EMBL" id="KAJ5716611.1"/>
    </source>
</evidence>
<dbReference type="AlphaFoldDB" id="A0AAD6HHA4"/>
<feature type="compositionally biased region" description="Low complexity" evidence="1">
    <location>
        <begin position="756"/>
        <end position="766"/>
    </location>
</feature>
<dbReference type="Proteomes" id="UP001215712">
    <property type="component" value="Unassembled WGS sequence"/>
</dbReference>
<feature type="compositionally biased region" description="Basic and acidic residues" evidence="1">
    <location>
        <begin position="124"/>
        <end position="138"/>
    </location>
</feature>
<feature type="region of interest" description="Disordered" evidence="1">
    <location>
        <begin position="26"/>
        <end position="86"/>
    </location>
</feature>
<dbReference type="Gene3D" id="3.10.20.90">
    <property type="entry name" value="Phosphatidylinositol 3-kinase Catalytic Subunit, Chain A, domain 1"/>
    <property type="match status" value="1"/>
</dbReference>
<evidence type="ECO:0000256" key="1">
    <source>
        <dbReference type="SAM" id="MobiDB-lite"/>
    </source>
</evidence>
<accession>A0AAD6HHA4</accession>
<dbReference type="Pfam" id="PF00169">
    <property type="entry name" value="PH"/>
    <property type="match status" value="1"/>
</dbReference>
<protein>
    <recommendedName>
        <fullName evidence="2">PH domain-containing protein</fullName>
    </recommendedName>
</protein>
<dbReference type="SUPFAM" id="SSF54236">
    <property type="entry name" value="Ubiquitin-like"/>
    <property type="match status" value="1"/>
</dbReference>
<dbReference type="InterPro" id="IPR001849">
    <property type="entry name" value="PH_domain"/>
</dbReference>
<dbReference type="InterPro" id="IPR029071">
    <property type="entry name" value="Ubiquitin-like_domsf"/>
</dbReference>
<feature type="region of interest" description="Disordered" evidence="1">
    <location>
        <begin position="118"/>
        <end position="138"/>
    </location>
</feature>
<feature type="compositionally biased region" description="Polar residues" evidence="1">
    <location>
        <begin position="773"/>
        <end position="786"/>
    </location>
</feature>
<dbReference type="PANTHER" id="PTHR38700">
    <property type="entry name" value="YALI0E22418P"/>
    <property type="match status" value="1"/>
</dbReference>
<feature type="compositionally biased region" description="Basic residues" evidence="1">
    <location>
        <begin position="737"/>
        <end position="748"/>
    </location>
</feature>
<dbReference type="InterPro" id="IPR011993">
    <property type="entry name" value="PH-like_dom_sf"/>
</dbReference>
<dbReference type="PROSITE" id="PS50003">
    <property type="entry name" value="PH_DOMAIN"/>
    <property type="match status" value="1"/>
</dbReference>
<evidence type="ECO:0000313" key="4">
    <source>
        <dbReference type="Proteomes" id="UP001215712"/>
    </source>
</evidence>
<feature type="domain" description="PH" evidence="2">
    <location>
        <begin position="360"/>
        <end position="472"/>
    </location>
</feature>
<dbReference type="Gene3D" id="2.30.29.30">
    <property type="entry name" value="Pleckstrin-homology domain (PH domain)/Phosphotyrosine-binding domain (PTB)"/>
    <property type="match status" value="1"/>
</dbReference>
<feature type="compositionally biased region" description="Basic and acidic residues" evidence="1">
    <location>
        <begin position="186"/>
        <end position="198"/>
    </location>
</feature>
<comment type="caution">
    <text evidence="3">The sequence shown here is derived from an EMBL/GenBank/DDBJ whole genome shotgun (WGS) entry which is preliminary data.</text>
</comment>